<feature type="domain" description="Beta-ketoacyl-[acyl-carrier-protein] synthase III C-terminal" evidence="3">
    <location>
        <begin position="302"/>
        <end position="392"/>
    </location>
</feature>
<reference evidence="5 6" key="1">
    <citation type="journal article" date="2012" name="J. Bacteriol.">
        <title>Genome Sequence of Nitratireductor pacificus Type Strain pht-3B.</title>
        <authorList>
            <person name="Lai Q."/>
            <person name="Li G."/>
            <person name="Shao Z."/>
        </authorList>
    </citation>
    <scope>NUCLEOTIDE SEQUENCE [LARGE SCALE GENOMIC DNA]</scope>
    <source>
        <strain evidence="6">pht-3B</strain>
    </source>
</reference>
<proteinExistence type="predicted"/>
<keyword evidence="2" id="KW-0012">Acyltransferase</keyword>
<dbReference type="GO" id="GO:0006633">
    <property type="term" value="P:fatty acid biosynthetic process"/>
    <property type="evidence" value="ECO:0007669"/>
    <property type="project" value="InterPro"/>
</dbReference>
<dbReference type="Proteomes" id="UP000006786">
    <property type="component" value="Unassembled WGS sequence"/>
</dbReference>
<dbReference type="Gene3D" id="3.40.47.10">
    <property type="match status" value="2"/>
</dbReference>
<accession>K2MJ92</accession>
<dbReference type="GO" id="GO:0044550">
    <property type="term" value="P:secondary metabolite biosynthetic process"/>
    <property type="evidence" value="ECO:0007669"/>
    <property type="project" value="TreeGrafter"/>
</dbReference>
<dbReference type="CDD" id="cd00830">
    <property type="entry name" value="KAS_III"/>
    <property type="match status" value="1"/>
</dbReference>
<dbReference type="InterPro" id="IPR013747">
    <property type="entry name" value="ACP_syn_III_C"/>
</dbReference>
<dbReference type="eggNOG" id="COG0332">
    <property type="taxonomic scope" value="Bacteria"/>
</dbReference>
<dbReference type="EMBL" id="AMRM01000001">
    <property type="protein sequence ID" value="EKF20770.1"/>
    <property type="molecule type" value="Genomic_DNA"/>
</dbReference>
<organism evidence="5 6">
    <name type="scientific">Nitratireductor pacificus pht-3B</name>
    <dbReference type="NCBI Taxonomy" id="391937"/>
    <lineage>
        <taxon>Bacteria</taxon>
        <taxon>Pseudomonadati</taxon>
        <taxon>Pseudomonadota</taxon>
        <taxon>Alphaproteobacteria</taxon>
        <taxon>Hyphomicrobiales</taxon>
        <taxon>Phyllobacteriaceae</taxon>
        <taxon>Nitratireductor</taxon>
    </lineage>
</organism>
<dbReference type="NCBIfam" id="NF005703">
    <property type="entry name" value="PRK07515.1"/>
    <property type="match status" value="1"/>
</dbReference>
<dbReference type="Pfam" id="PF08541">
    <property type="entry name" value="ACP_syn_III_C"/>
    <property type="match status" value="1"/>
</dbReference>
<dbReference type="PANTHER" id="PTHR34069:SF2">
    <property type="entry name" value="BETA-KETOACYL-[ACYL-CARRIER-PROTEIN] SYNTHASE III"/>
    <property type="match status" value="1"/>
</dbReference>
<dbReference type="STRING" id="391937.NA2_00290"/>
<feature type="domain" description="Beta-ketoacyl-[acyl-carrier-protein] synthase III N-terminal" evidence="4">
    <location>
        <begin position="166"/>
        <end position="231"/>
    </location>
</feature>
<evidence type="ECO:0000259" key="3">
    <source>
        <dbReference type="Pfam" id="PF08541"/>
    </source>
</evidence>
<comment type="caution">
    <text evidence="5">The sequence shown here is derived from an EMBL/GenBank/DDBJ whole genome shotgun (WGS) entry which is preliminary data.</text>
</comment>
<name>K2MJ92_9HYPH</name>
<sequence>MLRRTSEREVSDFAMHHSNAMTRVCVGGLGVEIPEASISNEELVESFNSWIDAENPAREARGLPPLAKSDAAFIEHASGIRRRHIYEREGILDPKRMAPVIPARGDDDLSVMAEFGAAAAQKALDHAGVAARDVDLVICASAHHQRPYPAIAIEIQKALGTGGAGFDMGLGCSSALAGLHVATNLVKAGAHRRVLVVTPELITAHLNFRDRQTHFIFGDASVAVLIEALGANEERPGRFEIVDTRSWTQFSNNIRTNFGFMSRLAQDDPSYLAMEGNLIKQNGNKVFKDVTVAGHKFIVDFLAEHGHTPETMRRFWLHQANARMNAMILKLAFGGEVGHDRAPMVLDRLGNTAAAGAIIALKENHEDMKPGEHGLLCAFGAGYSIGGALMRMM</sequence>
<dbReference type="InterPro" id="IPR016039">
    <property type="entry name" value="Thiolase-like"/>
</dbReference>
<protein>
    <submittedName>
        <fullName evidence="5">3-oxoacyl-(Acyl carrier protein) synthase III</fullName>
    </submittedName>
</protein>
<dbReference type="PANTHER" id="PTHR34069">
    <property type="entry name" value="3-OXOACYL-[ACYL-CARRIER-PROTEIN] SYNTHASE 3"/>
    <property type="match status" value="1"/>
</dbReference>
<dbReference type="PATRIC" id="fig|391937.3.peg.59"/>
<evidence type="ECO:0000313" key="5">
    <source>
        <dbReference type="EMBL" id="EKF20770.1"/>
    </source>
</evidence>
<evidence type="ECO:0000256" key="1">
    <source>
        <dbReference type="ARBA" id="ARBA00022679"/>
    </source>
</evidence>
<dbReference type="InterPro" id="IPR013751">
    <property type="entry name" value="ACP_syn_III_N"/>
</dbReference>
<evidence type="ECO:0000256" key="2">
    <source>
        <dbReference type="ARBA" id="ARBA00023315"/>
    </source>
</evidence>
<dbReference type="SUPFAM" id="SSF53901">
    <property type="entry name" value="Thiolase-like"/>
    <property type="match status" value="1"/>
</dbReference>
<keyword evidence="1" id="KW-0808">Transferase</keyword>
<evidence type="ECO:0000313" key="6">
    <source>
        <dbReference type="Proteomes" id="UP000006786"/>
    </source>
</evidence>
<dbReference type="AlphaFoldDB" id="K2MJ92"/>
<gene>
    <name evidence="5" type="ORF">NA2_00290</name>
</gene>
<evidence type="ECO:0000259" key="4">
    <source>
        <dbReference type="Pfam" id="PF08545"/>
    </source>
</evidence>
<dbReference type="GO" id="GO:0004315">
    <property type="term" value="F:3-oxoacyl-[acyl-carrier-protein] synthase activity"/>
    <property type="evidence" value="ECO:0007669"/>
    <property type="project" value="InterPro"/>
</dbReference>
<dbReference type="Pfam" id="PF08545">
    <property type="entry name" value="ACP_syn_III"/>
    <property type="match status" value="1"/>
</dbReference>
<keyword evidence="6" id="KW-1185">Reference proteome</keyword>